<sequence>MANVKSASPAWLQFWERRAIPILQESRNQLMGMIRRADLIRPSEVAEIVARDPLLTAQVLRMMNQRQKSTMSADVVAIEAAILLIGVTPFLDRFSRAQTVEAVMLPAHQAEYGQLLKRIFEARLARRLATVFANKRFDAKLGEIQAAAILANLCESLALIAPHLDEQAPAACFDVLSLLQLWQMPPPILDLIRVDAEPATRSVLQHAVVPLSRQLERGWWQDEIQQRLVTIAGVLNFSLEQVWHVLTAQLLAFARKEGKSQQLYSPARYLVMLPGDWPAPVNTAKAVVSAAALPSKDILAERMQALHLAAVQGVPTNQVMALAVRALADGLGLQRIAFTLLMAAENALRARYVQGVAPTDPLHTLRIALEKQHVFTKLLQKPQSFWLNADNYAQFAPHLPSELVEQIGAKSFCAMSIFVGTQPVGLIYADSGLEGTVNEFHYTHFKQICILASKALAHNARRSSV</sequence>
<evidence type="ECO:0000313" key="2">
    <source>
        <dbReference type="Proteomes" id="UP001198034"/>
    </source>
</evidence>
<evidence type="ECO:0000313" key="1">
    <source>
        <dbReference type="EMBL" id="MCB5194844.1"/>
    </source>
</evidence>
<accession>A0ABS8BGK9</accession>
<dbReference type="InterPro" id="IPR029016">
    <property type="entry name" value="GAF-like_dom_sf"/>
</dbReference>
<dbReference type="Proteomes" id="UP001198034">
    <property type="component" value="Unassembled WGS sequence"/>
</dbReference>
<keyword evidence="2" id="KW-1185">Reference proteome</keyword>
<proteinExistence type="predicted"/>
<dbReference type="Gene3D" id="1.10.3210.10">
    <property type="entry name" value="Hypothetical protein af1432"/>
    <property type="match status" value="1"/>
</dbReference>
<gene>
    <name evidence="1" type="ORF">LG219_00885</name>
</gene>
<dbReference type="Gene3D" id="3.30.450.40">
    <property type="match status" value="1"/>
</dbReference>
<dbReference type="SUPFAM" id="SSF109604">
    <property type="entry name" value="HD-domain/PDEase-like"/>
    <property type="match status" value="1"/>
</dbReference>
<organism evidence="1 2">
    <name type="scientific">Deefgea salmonis</name>
    <dbReference type="NCBI Taxonomy" id="2875502"/>
    <lineage>
        <taxon>Bacteria</taxon>
        <taxon>Pseudomonadati</taxon>
        <taxon>Pseudomonadota</taxon>
        <taxon>Betaproteobacteria</taxon>
        <taxon>Neisseriales</taxon>
        <taxon>Chitinibacteraceae</taxon>
        <taxon>Deefgea</taxon>
    </lineage>
</organism>
<dbReference type="SUPFAM" id="SSF55781">
    <property type="entry name" value="GAF domain-like"/>
    <property type="match status" value="1"/>
</dbReference>
<reference evidence="1 2" key="1">
    <citation type="submission" date="2021-10" db="EMBL/GenBank/DDBJ databases">
        <authorList>
            <person name="Chen M."/>
        </authorList>
    </citation>
    <scope>NUCLEOTIDE SEQUENCE [LARGE SCALE GENOMIC DNA]</scope>
    <source>
        <strain evidence="1 2">H3-26</strain>
    </source>
</reference>
<evidence type="ECO:0008006" key="3">
    <source>
        <dbReference type="Google" id="ProtNLM"/>
    </source>
</evidence>
<protein>
    <recommendedName>
        <fullName evidence="3">HDOD domain-containing protein</fullName>
    </recommendedName>
</protein>
<dbReference type="EMBL" id="JAJAWG010000001">
    <property type="protein sequence ID" value="MCB5194844.1"/>
    <property type="molecule type" value="Genomic_DNA"/>
</dbReference>
<dbReference type="RefSeq" id="WP_226762667.1">
    <property type="nucleotide sequence ID" value="NZ_JAJAWG010000001.1"/>
</dbReference>
<name>A0ABS8BGK9_9NEIS</name>
<comment type="caution">
    <text evidence="1">The sequence shown here is derived from an EMBL/GenBank/DDBJ whole genome shotgun (WGS) entry which is preliminary data.</text>
</comment>